<comment type="caution">
    <text evidence="1">The sequence shown here is derived from an EMBL/GenBank/DDBJ whole genome shotgun (WGS) entry which is preliminary data.</text>
</comment>
<evidence type="ECO:0000313" key="2">
    <source>
        <dbReference type="Proteomes" id="UP000076882"/>
    </source>
</evidence>
<protein>
    <submittedName>
        <fullName evidence="1">Uncharacterized protein</fullName>
    </submittedName>
</protein>
<reference evidence="1 2" key="1">
    <citation type="submission" date="2016-03" db="EMBL/GenBank/DDBJ databases">
        <title>Comparative genomics of 54 Lactobacillus plantarum strains reveals genomic uncoupling from niche constraints.</title>
        <authorList>
            <person name="Martino M.E."/>
        </authorList>
    </citation>
    <scope>NUCLEOTIDE SEQUENCE [LARGE SCALE GENOMIC DNA]</scope>
    <source>
        <strain evidence="1 2">19.1</strain>
    </source>
</reference>
<name>A0A162EY47_LACPN</name>
<evidence type="ECO:0000313" key="1">
    <source>
        <dbReference type="EMBL" id="KZU95708.1"/>
    </source>
</evidence>
<dbReference type="PATRIC" id="fig|1590.201.peg.1084"/>
<dbReference type="EMBL" id="LUXM01000025">
    <property type="protein sequence ID" value="KZU95708.1"/>
    <property type="molecule type" value="Genomic_DNA"/>
</dbReference>
<accession>A0A162EY47</accession>
<dbReference type="RefSeq" id="WP_261975740.1">
    <property type="nucleotide sequence ID" value="NZ_CM123305.1"/>
</dbReference>
<organism evidence="1 2">
    <name type="scientific">Lactiplantibacillus plantarum</name>
    <name type="common">Lactobacillus plantarum</name>
    <dbReference type="NCBI Taxonomy" id="1590"/>
    <lineage>
        <taxon>Bacteria</taxon>
        <taxon>Bacillati</taxon>
        <taxon>Bacillota</taxon>
        <taxon>Bacilli</taxon>
        <taxon>Lactobacillales</taxon>
        <taxon>Lactobacillaceae</taxon>
        <taxon>Lactiplantibacillus</taxon>
    </lineage>
</organism>
<proteinExistence type="predicted"/>
<dbReference type="AlphaFoldDB" id="A0A162EY47"/>
<gene>
    <name evidence="1" type="ORF">Lp19_1297</name>
</gene>
<dbReference type="Proteomes" id="UP000076882">
    <property type="component" value="Unassembled WGS sequence"/>
</dbReference>
<sequence>MIEKTTVYEKQRQIQQKLSTSLSAIRTLSRLEGVSDNAQW</sequence>